<feature type="compositionally biased region" description="Gly residues" evidence="1">
    <location>
        <begin position="415"/>
        <end position="431"/>
    </location>
</feature>
<evidence type="ECO:0000256" key="1">
    <source>
        <dbReference type="SAM" id="MobiDB-lite"/>
    </source>
</evidence>
<dbReference type="EMBL" id="GBHO01039855">
    <property type="protein sequence ID" value="JAG03749.1"/>
    <property type="molecule type" value="Transcribed_RNA"/>
</dbReference>
<sequence>MEQECKHWYHVCGSQSVSETVSSVKLDLYPHLESYHPSRTQVIPTLMNLLVDNLGIDSNSQIVVACDYYFVQNFFAQKCKKVMMMTFMNEMLRNDIKSKFKESVQFISAKAKQVNIVEKCKRYFGEFPHSVVHWGQYQDMPIKRLFQHRVKKVAVVYDPRDKTLKKQANNLDVLKKMNLMLHPYYTLKKVVGLDVCPQRNGPPSVIAFYDAVGGHIPFFQRGAKRRGQFQAGGPGPKRPMQGPGAGRPNQGPGGRPNQGPGGRPNQGPGPQGPRNQMNKRRGGMGGPGGPQGGRGGFFQKRPRMDDRPQPLNMPRGPGGPRGRFNQRPQPMGRQPNPWGGDVRRDNYNDRPNYNDERPAEHTVQAAKAVLSQLNTIIENQLLLAGMNQGGGGARNRPDEDWGRPAPPRDSFGSGPRAGGGGAGGSGLGGPPTYGNEPSDYFSRDRSPPSLNLSSGFRPSSDFGISRNRDFGGSRVGGLGGPSGGSRRGGGGGGGGAGGKPFRSNFTRR</sequence>
<feature type="compositionally biased region" description="Gly residues" evidence="1">
    <location>
        <begin position="251"/>
        <end position="264"/>
    </location>
</feature>
<accession>A0A0A9W5M4</accession>
<reference evidence="2" key="1">
    <citation type="journal article" date="2014" name="PLoS ONE">
        <title>Transcriptome-Based Identification of ABC Transporters in the Western Tarnished Plant Bug Lygus hesperus.</title>
        <authorList>
            <person name="Hull J.J."/>
            <person name="Chaney K."/>
            <person name="Geib S.M."/>
            <person name="Fabrick J.A."/>
            <person name="Brent C.S."/>
            <person name="Walsh D."/>
            <person name="Lavine L.C."/>
        </authorList>
    </citation>
    <scope>NUCLEOTIDE SEQUENCE</scope>
</reference>
<feature type="compositionally biased region" description="Gly residues" evidence="1">
    <location>
        <begin position="473"/>
        <end position="498"/>
    </location>
</feature>
<feature type="compositionally biased region" description="Polar residues" evidence="1">
    <location>
        <begin position="448"/>
        <end position="457"/>
    </location>
</feature>
<protein>
    <submittedName>
        <fullName evidence="2">Uncharacterized protein</fullName>
    </submittedName>
</protein>
<dbReference type="EMBL" id="GBHO01006757">
    <property type="protein sequence ID" value="JAG36847.1"/>
    <property type="molecule type" value="Transcribed_RNA"/>
</dbReference>
<dbReference type="EMBL" id="GBHO01039857">
    <property type="protein sequence ID" value="JAG03747.1"/>
    <property type="molecule type" value="Transcribed_RNA"/>
</dbReference>
<feature type="compositionally biased region" description="Basic and acidic residues" evidence="1">
    <location>
        <begin position="341"/>
        <end position="360"/>
    </location>
</feature>
<evidence type="ECO:0000313" key="4">
    <source>
        <dbReference type="EMBL" id="JAG09379.1"/>
    </source>
</evidence>
<name>A0A0A9W5M4_LYGHE</name>
<feature type="compositionally biased region" description="Low complexity" evidence="1">
    <location>
        <begin position="265"/>
        <end position="276"/>
    </location>
</feature>
<feature type="region of interest" description="Disordered" evidence="1">
    <location>
        <begin position="225"/>
        <end position="360"/>
    </location>
</feature>
<dbReference type="EMBL" id="GBHO01034225">
    <property type="protein sequence ID" value="JAG09379.1"/>
    <property type="molecule type" value="Transcribed_RNA"/>
</dbReference>
<evidence type="ECO:0000313" key="3">
    <source>
        <dbReference type="EMBL" id="JAG03749.1"/>
    </source>
</evidence>
<evidence type="ECO:0000313" key="5">
    <source>
        <dbReference type="EMBL" id="JAG36847.1"/>
    </source>
</evidence>
<feature type="compositionally biased region" description="Gly residues" evidence="1">
    <location>
        <begin position="283"/>
        <end position="296"/>
    </location>
</feature>
<proteinExistence type="predicted"/>
<reference evidence="2" key="2">
    <citation type="submission" date="2014-07" db="EMBL/GenBank/DDBJ databases">
        <authorList>
            <person name="Hull J."/>
        </authorList>
    </citation>
    <scope>NUCLEOTIDE SEQUENCE</scope>
</reference>
<dbReference type="AlphaFoldDB" id="A0A0A9W5M4"/>
<gene>
    <name evidence="3" type="ORF">CM83_81101</name>
    <name evidence="5" type="ORF">CM83_81106</name>
    <name evidence="2" type="ORF">CM83_81110</name>
    <name evidence="4" type="ORF">CM83_81115</name>
</gene>
<feature type="region of interest" description="Disordered" evidence="1">
    <location>
        <begin position="388"/>
        <end position="508"/>
    </location>
</feature>
<organism evidence="2">
    <name type="scientific">Lygus hesperus</name>
    <name type="common">Western plant bug</name>
    <dbReference type="NCBI Taxonomy" id="30085"/>
    <lineage>
        <taxon>Eukaryota</taxon>
        <taxon>Metazoa</taxon>
        <taxon>Ecdysozoa</taxon>
        <taxon>Arthropoda</taxon>
        <taxon>Hexapoda</taxon>
        <taxon>Insecta</taxon>
        <taxon>Pterygota</taxon>
        <taxon>Neoptera</taxon>
        <taxon>Paraneoptera</taxon>
        <taxon>Hemiptera</taxon>
        <taxon>Heteroptera</taxon>
        <taxon>Panheteroptera</taxon>
        <taxon>Cimicomorpha</taxon>
        <taxon>Miridae</taxon>
        <taxon>Mirini</taxon>
        <taxon>Lygus</taxon>
    </lineage>
</organism>
<evidence type="ECO:0000313" key="2">
    <source>
        <dbReference type="EMBL" id="JAG03747.1"/>
    </source>
</evidence>